<dbReference type="Proteomes" id="UP000186102">
    <property type="component" value="Unassembled WGS sequence"/>
</dbReference>
<evidence type="ECO:0000313" key="2">
    <source>
        <dbReference type="Proteomes" id="UP000186102"/>
    </source>
</evidence>
<proteinExistence type="predicted"/>
<dbReference type="AlphaFoldDB" id="A0A1Q8QLP4"/>
<name>A0A1Q8QLP4_9FIRM</name>
<reference evidence="1 2" key="1">
    <citation type="submission" date="2016-09" db="EMBL/GenBank/DDBJ databases">
        <title>Complete genome of Desulfosporosinus sp. OL.</title>
        <authorList>
            <person name="Mardanov A."/>
            <person name="Beletsky A."/>
            <person name="Panova A."/>
            <person name="Karnachuk O."/>
            <person name="Ravin N."/>
        </authorList>
    </citation>
    <scope>NUCLEOTIDE SEQUENCE [LARGE SCALE GENOMIC DNA]</scope>
    <source>
        <strain evidence="1 2">OL</strain>
    </source>
</reference>
<protein>
    <submittedName>
        <fullName evidence="1">Uncharacterized protein</fullName>
    </submittedName>
</protein>
<gene>
    <name evidence="1" type="ORF">DSOL_4149</name>
</gene>
<comment type="caution">
    <text evidence="1">The sequence shown here is derived from an EMBL/GenBank/DDBJ whole genome shotgun (WGS) entry which is preliminary data.</text>
</comment>
<keyword evidence="2" id="KW-1185">Reference proteome</keyword>
<evidence type="ECO:0000313" key="1">
    <source>
        <dbReference type="EMBL" id="OLN28251.1"/>
    </source>
</evidence>
<accession>A0A1Q8QLP4</accession>
<organism evidence="1 2">
    <name type="scientific">Desulfosporosinus metallidurans</name>
    <dbReference type="NCBI Taxonomy" id="1888891"/>
    <lineage>
        <taxon>Bacteria</taxon>
        <taxon>Bacillati</taxon>
        <taxon>Bacillota</taxon>
        <taxon>Clostridia</taxon>
        <taxon>Eubacteriales</taxon>
        <taxon>Desulfitobacteriaceae</taxon>
        <taxon>Desulfosporosinus</taxon>
    </lineage>
</organism>
<dbReference type="EMBL" id="MLBF01000045">
    <property type="protein sequence ID" value="OLN28251.1"/>
    <property type="molecule type" value="Genomic_DNA"/>
</dbReference>
<sequence length="37" mass="4415">MNIPESIKAVDKCQVLVIIPFDNKRTIVYYRFIINFI</sequence>